<comment type="caution">
    <text evidence="1">The sequence shown here is derived from an EMBL/GenBank/DDBJ whole genome shotgun (WGS) entry which is preliminary data.</text>
</comment>
<evidence type="ECO:0000313" key="1">
    <source>
        <dbReference type="EMBL" id="GAF89226.1"/>
    </source>
</evidence>
<dbReference type="AlphaFoldDB" id="X0TPP9"/>
<protein>
    <submittedName>
        <fullName evidence="1">Uncharacterized protein</fullName>
    </submittedName>
</protein>
<accession>X0TPP9</accession>
<organism evidence="1">
    <name type="scientific">marine sediment metagenome</name>
    <dbReference type="NCBI Taxonomy" id="412755"/>
    <lineage>
        <taxon>unclassified sequences</taxon>
        <taxon>metagenomes</taxon>
        <taxon>ecological metagenomes</taxon>
    </lineage>
</organism>
<name>X0TPP9_9ZZZZ</name>
<sequence length="60" mass="6801">MNKKSVVGLTGLLDQQIAVLKPERLYLTRVQINGLILFNFVKARGKPMYRGIIIEETKNA</sequence>
<dbReference type="EMBL" id="BARS01017965">
    <property type="protein sequence ID" value="GAF89226.1"/>
    <property type="molecule type" value="Genomic_DNA"/>
</dbReference>
<gene>
    <name evidence="1" type="ORF">S01H1_29312</name>
</gene>
<reference evidence="1" key="1">
    <citation type="journal article" date="2014" name="Front. Microbiol.">
        <title>High frequency of phylogenetically diverse reductive dehalogenase-homologous genes in deep subseafloor sedimentary metagenomes.</title>
        <authorList>
            <person name="Kawai M."/>
            <person name="Futagami T."/>
            <person name="Toyoda A."/>
            <person name="Takaki Y."/>
            <person name="Nishi S."/>
            <person name="Hori S."/>
            <person name="Arai W."/>
            <person name="Tsubouchi T."/>
            <person name="Morono Y."/>
            <person name="Uchiyama I."/>
            <person name="Ito T."/>
            <person name="Fujiyama A."/>
            <person name="Inagaki F."/>
            <person name="Takami H."/>
        </authorList>
    </citation>
    <scope>NUCLEOTIDE SEQUENCE</scope>
    <source>
        <strain evidence="1">Expedition CK06-06</strain>
    </source>
</reference>
<proteinExistence type="predicted"/>